<dbReference type="EMBL" id="CP031088">
    <property type="protein sequence ID" value="AXF95437.1"/>
    <property type="molecule type" value="Genomic_DNA"/>
</dbReference>
<accession>A0A345DMJ9</accession>
<evidence type="ECO:0000313" key="2">
    <source>
        <dbReference type="EMBL" id="AXF95437.1"/>
    </source>
</evidence>
<protein>
    <submittedName>
        <fullName evidence="2">Uncharacterized protein</fullName>
    </submittedName>
</protein>
<dbReference type="AlphaFoldDB" id="A0A345DMJ9"/>
<evidence type="ECO:0000256" key="1">
    <source>
        <dbReference type="SAM" id="Coils"/>
    </source>
</evidence>
<gene>
    <name evidence="2" type="ORF">SDAV_00443</name>
</gene>
<feature type="coiled-coil region" evidence="1">
    <location>
        <begin position="46"/>
        <end position="76"/>
    </location>
</feature>
<dbReference type="RefSeq" id="WP_114564364.1">
    <property type="nucleotide sequence ID" value="NZ_CP031088.1"/>
</dbReference>
<keyword evidence="1" id="KW-0175">Coiled coil</keyword>
<reference evidence="3" key="1">
    <citation type="submission" date="2018-07" db="EMBL/GenBank/DDBJ databases">
        <title>Complete Genome Sequence of Spiroplasma phoeniceum.</title>
        <authorList>
            <person name="Davis R.E."/>
            <person name="Shao J.Y."/>
            <person name="Zhao Y."/>
            <person name="Silver A."/>
            <person name="Stump z."/>
            <person name="Gasparich G."/>
        </authorList>
    </citation>
    <scope>NUCLEOTIDE SEQUENCE [LARGE SCALE GENOMIC DNA]</scope>
    <source>
        <strain evidence="3">P40</strain>
    </source>
</reference>
<evidence type="ECO:0000313" key="3">
    <source>
        <dbReference type="Proteomes" id="UP000253689"/>
    </source>
</evidence>
<sequence>MAKYCKKCQCPVNQINSDYCLFCDNDVLKEELTELNKDLNWSLKTEEVLNKMFEDKIEENEKLKKELDELKQFQLKKSDITLHYIECNECESEEFCDDNNLFKVVNEFEHDEYCSDYGNILNLDIRCIIEYKKYESLEE</sequence>
<organism evidence="2 3">
    <name type="scientific">Spiroplasma phoeniceum P40</name>
    <dbReference type="NCBI Taxonomy" id="1276259"/>
    <lineage>
        <taxon>Bacteria</taxon>
        <taxon>Bacillati</taxon>
        <taxon>Mycoplasmatota</taxon>
        <taxon>Mollicutes</taxon>
        <taxon>Entomoplasmatales</taxon>
        <taxon>Spiroplasmataceae</taxon>
        <taxon>Spiroplasma</taxon>
    </lineage>
</organism>
<dbReference type="KEGG" id="sphh:SDAV_00443"/>
<keyword evidence="3" id="KW-1185">Reference proteome</keyword>
<proteinExistence type="predicted"/>
<dbReference type="Proteomes" id="UP000253689">
    <property type="component" value="Chromosome"/>
</dbReference>
<name>A0A345DMJ9_9MOLU</name>